<organism evidence="3 4">
    <name type="scientific">Oidiodendron maius (strain Zn)</name>
    <dbReference type="NCBI Taxonomy" id="913774"/>
    <lineage>
        <taxon>Eukaryota</taxon>
        <taxon>Fungi</taxon>
        <taxon>Dikarya</taxon>
        <taxon>Ascomycota</taxon>
        <taxon>Pezizomycotina</taxon>
        <taxon>Leotiomycetes</taxon>
        <taxon>Leotiomycetes incertae sedis</taxon>
        <taxon>Myxotrichaceae</taxon>
        <taxon>Oidiodendron</taxon>
    </lineage>
</organism>
<dbReference type="EMBL" id="KN832870">
    <property type="protein sequence ID" value="KIN07716.1"/>
    <property type="molecule type" value="Genomic_DNA"/>
</dbReference>
<keyword evidence="1" id="KW-0472">Membrane</keyword>
<feature type="transmembrane region" description="Helical" evidence="1">
    <location>
        <begin position="155"/>
        <end position="174"/>
    </location>
</feature>
<feature type="transmembrane region" description="Helical" evidence="1">
    <location>
        <begin position="248"/>
        <end position="267"/>
    </location>
</feature>
<dbReference type="Proteomes" id="UP000054321">
    <property type="component" value="Unassembled WGS sequence"/>
</dbReference>
<gene>
    <name evidence="3" type="ORF">OIDMADRAFT_107252</name>
</gene>
<dbReference type="AlphaFoldDB" id="A0A0C3HHP0"/>
<feature type="transmembrane region" description="Helical" evidence="1">
    <location>
        <begin position="435"/>
        <end position="457"/>
    </location>
</feature>
<dbReference type="GO" id="GO:0016747">
    <property type="term" value="F:acyltransferase activity, transferring groups other than amino-acyl groups"/>
    <property type="evidence" value="ECO:0007669"/>
    <property type="project" value="InterPro"/>
</dbReference>
<reference evidence="3 4" key="1">
    <citation type="submission" date="2014-04" db="EMBL/GenBank/DDBJ databases">
        <authorList>
            <consortium name="DOE Joint Genome Institute"/>
            <person name="Kuo A."/>
            <person name="Martino E."/>
            <person name="Perotto S."/>
            <person name="Kohler A."/>
            <person name="Nagy L.G."/>
            <person name="Floudas D."/>
            <person name="Copeland A."/>
            <person name="Barry K.W."/>
            <person name="Cichocki N."/>
            <person name="Veneault-Fourrey C."/>
            <person name="LaButti K."/>
            <person name="Lindquist E.A."/>
            <person name="Lipzen A."/>
            <person name="Lundell T."/>
            <person name="Morin E."/>
            <person name="Murat C."/>
            <person name="Sun H."/>
            <person name="Tunlid A."/>
            <person name="Henrissat B."/>
            <person name="Grigoriev I.V."/>
            <person name="Hibbett D.S."/>
            <person name="Martin F."/>
            <person name="Nordberg H.P."/>
            <person name="Cantor M.N."/>
            <person name="Hua S.X."/>
        </authorList>
    </citation>
    <scope>NUCLEOTIDE SEQUENCE [LARGE SCALE GENOMIC DNA]</scope>
    <source>
        <strain evidence="3 4">Zn</strain>
    </source>
</reference>
<protein>
    <recommendedName>
        <fullName evidence="2">Acyltransferase 3 domain-containing protein</fullName>
    </recommendedName>
</protein>
<dbReference type="InParanoid" id="A0A0C3HHP0"/>
<evidence type="ECO:0000313" key="3">
    <source>
        <dbReference type="EMBL" id="KIN07716.1"/>
    </source>
</evidence>
<dbReference type="HOGENOM" id="CLU_005679_13_1_1"/>
<evidence type="ECO:0000256" key="1">
    <source>
        <dbReference type="SAM" id="Phobius"/>
    </source>
</evidence>
<accession>A0A0C3HHP0</accession>
<evidence type="ECO:0000259" key="2">
    <source>
        <dbReference type="Pfam" id="PF01757"/>
    </source>
</evidence>
<keyword evidence="1" id="KW-0812">Transmembrane</keyword>
<evidence type="ECO:0000313" key="4">
    <source>
        <dbReference type="Proteomes" id="UP000054321"/>
    </source>
</evidence>
<feature type="transmembrane region" description="Helical" evidence="1">
    <location>
        <begin position="220"/>
        <end position="241"/>
    </location>
</feature>
<name>A0A0C3HHP0_OIDMZ</name>
<feature type="domain" description="Acyltransferase 3" evidence="2">
    <location>
        <begin position="57"/>
        <end position="457"/>
    </location>
</feature>
<feature type="transmembrane region" description="Helical" evidence="1">
    <location>
        <begin position="105"/>
        <end position="126"/>
    </location>
</feature>
<proteinExistence type="predicted"/>
<dbReference type="PANTHER" id="PTHR23028">
    <property type="entry name" value="ACETYLTRANSFERASE"/>
    <property type="match status" value="1"/>
</dbReference>
<sequence>MILALLETEPLPPQKQSPFSSAKRLLQKLVFSLLPSFIQSKLRHAASTSYRIHPTSYLDGLRGFASFIVFMGHYTEENLGWWTEPYGLYENGASSSPLQLPFLRVIYSARPMVHIFFIISGYVLALKPLKQIHSQQYAALSSTLSSSVFRRGIRLFVPSFITLFVMALTVYYGVSDYRYASPFMTLYYQLSHWRKTCWRLLWASWAISDISYAAPVYNPALWTIPVEFAQSLLLFIATLGLSRCVANARLFILAGVMTFCFYSGELYTLEFLGGMFLAEVTILQDQSLLSPTLSPTELPKFTFDNAPIRCASASKIMQRLVQAFWMGNVVCGLFIASWTNDHVSEVWGLRVLDSHTPEPYEGQRVWFCLGAFQIVAACTQVRFLQDFFTNPIAQYLGRISYALYLTHNLCLTVLEPHVLPILDSFFSKASFLGRHLNWIAGLMLYLPVIICVADLFWRAVDKPTVRFARWLEGKCIVSAKKL</sequence>
<dbReference type="Pfam" id="PF01757">
    <property type="entry name" value="Acyl_transf_3"/>
    <property type="match status" value="1"/>
</dbReference>
<dbReference type="InterPro" id="IPR002656">
    <property type="entry name" value="Acyl_transf_3_dom"/>
</dbReference>
<keyword evidence="4" id="KW-1185">Reference proteome</keyword>
<reference evidence="4" key="2">
    <citation type="submission" date="2015-01" db="EMBL/GenBank/DDBJ databases">
        <title>Evolutionary Origins and Diversification of the Mycorrhizal Mutualists.</title>
        <authorList>
            <consortium name="DOE Joint Genome Institute"/>
            <consortium name="Mycorrhizal Genomics Consortium"/>
            <person name="Kohler A."/>
            <person name="Kuo A."/>
            <person name="Nagy L.G."/>
            <person name="Floudas D."/>
            <person name="Copeland A."/>
            <person name="Barry K.W."/>
            <person name="Cichocki N."/>
            <person name="Veneault-Fourrey C."/>
            <person name="LaButti K."/>
            <person name="Lindquist E.A."/>
            <person name="Lipzen A."/>
            <person name="Lundell T."/>
            <person name="Morin E."/>
            <person name="Murat C."/>
            <person name="Riley R."/>
            <person name="Ohm R."/>
            <person name="Sun H."/>
            <person name="Tunlid A."/>
            <person name="Henrissat B."/>
            <person name="Grigoriev I.V."/>
            <person name="Hibbett D.S."/>
            <person name="Martin F."/>
        </authorList>
    </citation>
    <scope>NUCLEOTIDE SEQUENCE [LARGE SCALE GENOMIC DNA]</scope>
    <source>
        <strain evidence="4">Zn</strain>
    </source>
</reference>
<keyword evidence="1" id="KW-1133">Transmembrane helix</keyword>
<dbReference type="InterPro" id="IPR050879">
    <property type="entry name" value="Acyltransferase_3"/>
</dbReference>
<dbReference type="OrthoDB" id="5819582at2759"/>
<dbReference type="PANTHER" id="PTHR23028:SF134">
    <property type="entry name" value="PUTATIVE (AFU_ORTHOLOGUE AFUA_4G08520)-RELATED"/>
    <property type="match status" value="1"/>
</dbReference>